<protein>
    <submittedName>
        <fullName evidence="2">FYVE, RhoGEF and PH domain-containing protein 6</fullName>
    </submittedName>
</protein>
<gene>
    <name evidence="2" type="primary">FGD6_1</name>
    <name evidence="2" type="ORF">GOODEAATRI_009271</name>
</gene>
<evidence type="ECO:0000313" key="2">
    <source>
        <dbReference type="EMBL" id="MEQ2174577.1"/>
    </source>
</evidence>
<dbReference type="Proteomes" id="UP001476798">
    <property type="component" value="Unassembled WGS sequence"/>
</dbReference>
<organism evidence="2 3">
    <name type="scientific">Goodea atripinnis</name>
    <dbReference type="NCBI Taxonomy" id="208336"/>
    <lineage>
        <taxon>Eukaryota</taxon>
        <taxon>Metazoa</taxon>
        <taxon>Chordata</taxon>
        <taxon>Craniata</taxon>
        <taxon>Vertebrata</taxon>
        <taxon>Euteleostomi</taxon>
        <taxon>Actinopterygii</taxon>
        <taxon>Neopterygii</taxon>
        <taxon>Teleostei</taxon>
        <taxon>Neoteleostei</taxon>
        <taxon>Acanthomorphata</taxon>
        <taxon>Ovalentaria</taxon>
        <taxon>Atherinomorphae</taxon>
        <taxon>Cyprinodontiformes</taxon>
        <taxon>Goodeidae</taxon>
        <taxon>Goodea</taxon>
    </lineage>
</organism>
<dbReference type="InterPro" id="IPR035899">
    <property type="entry name" value="DBL_dom_sf"/>
</dbReference>
<dbReference type="PANTHER" id="PTHR12673:SF12">
    <property type="entry name" value="FYVE, RHOGEF AND PH DOMAIN-CONTAINING PROTEIN 6"/>
    <property type="match status" value="1"/>
</dbReference>
<dbReference type="EMBL" id="JAHRIO010050489">
    <property type="protein sequence ID" value="MEQ2174577.1"/>
    <property type="molecule type" value="Genomic_DNA"/>
</dbReference>
<reference evidence="2 3" key="1">
    <citation type="submission" date="2021-06" db="EMBL/GenBank/DDBJ databases">
        <authorList>
            <person name="Palmer J.M."/>
        </authorList>
    </citation>
    <scope>NUCLEOTIDE SEQUENCE [LARGE SCALE GENOMIC DNA]</scope>
    <source>
        <strain evidence="2 3">GA_2019</strain>
        <tissue evidence="2">Muscle</tissue>
    </source>
</reference>
<name>A0ABV0NT20_9TELE</name>
<dbReference type="PROSITE" id="PS50010">
    <property type="entry name" value="DH_2"/>
    <property type="match status" value="1"/>
</dbReference>
<proteinExistence type="predicted"/>
<dbReference type="InterPro" id="IPR000219">
    <property type="entry name" value="DH_dom"/>
</dbReference>
<keyword evidence="3" id="KW-1185">Reference proteome</keyword>
<dbReference type="InterPro" id="IPR051092">
    <property type="entry name" value="FYVE_RhoGEF_PH"/>
</dbReference>
<feature type="domain" description="DH" evidence="1">
    <location>
        <begin position="1"/>
        <end position="118"/>
    </location>
</feature>
<dbReference type="PANTHER" id="PTHR12673">
    <property type="entry name" value="FACIOGENITAL DYSPLASIA PROTEIN"/>
    <property type="match status" value="1"/>
</dbReference>
<dbReference type="Pfam" id="PF00621">
    <property type="entry name" value="RhoGEF"/>
    <property type="match status" value="1"/>
</dbReference>
<comment type="caution">
    <text evidence="2">The sequence shown here is derived from an EMBL/GenBank/DDBJ whole genome shotgun (WGS) entry which is preliminary data.</text>
</comment>
<sequence length="147" mass="17268">MRIPGLNVVILSNLQDFREAVHKASRQNGKPVIEERLLNQILYYLPQLYELNKDLLKELTQRVAKWNESSQVADIFLKKGPYLKMYSTYISEFDKNVALLEEQSKKNPAFGAVVKDFEVILPAKPVLFFLFEEVCLCWWHFIVYVRV</sequence>
<accession>A0ABV0NT20</accession>
<dbReference type="SUPFAM" id="SSF48065">
    <property type="entry name" value="DBL homology domain (DH-domain)"/>
    <property type="match status" value="1"/>
</dbReference>
<dbReference type="Gene3D" id="1.20.900.10">
    <property type="entry name" value="Dbl homology (DH) domain"/>
    <property type="match status" value="1"/>
</dbReference>
<evidence type="ECO:0000313" key="3">
    <source>
        <dbReference type="Proteomes" id="UP001476798"/>
    </source>
</evidence>
<evidence type="ECO:0000259" key="1">
    <source>
        <dbReference type="PROSITE" id="PS50010"/>
    </source>
</evidence>